<dbReference type="InterPro" id="IPR036955">
    <property type="entry name" value="AP2/ERF_dom_sf"/>
</dbReference>
<dbReference type="GO" id="GO:0003677">
    <property type="term" value="F:DNA binding"/>
    <property type="evidence" value="ECO:0007669"/>
    <property type="project" value="UniProtKB-KW"/>
</dbReference>
<dbReference type="InterPro" id="IPR044808">
    <property type="entry name" value="ERF_plant"/>
</dbReference>
<evidence type="ECO:0000256" key="7">
    <source>
        <dbReference type="SAM" id="MobiDB-lite"/>
    </source>
</evidence>
<dbReference type="PANTHER" id="PTHR31190">
    <property type="entry name" value="DNA-BINDING DOMAIN"/>
    <property type="match status" value="1"/>
</dbReference>
<keyword evidence="3" id="KW-0238">DNA-binding</keyword>
<dbReference type="FunFam" id="3.30.730.10:FF:000001">
    <property type="entry name" value="Ethylene-responsive transcription factor 2"/>
    <property type="match status" value="1"/>
</dbReference>
<proteinExistence type="inferred from homology"/>
<evidence type="ECO:0000256" key="5">
    <source>
        <dbReference type="ARBA" id="ARBA00023242"/>
    </source>
</evidence>
<evidence type="ECO:0000313" key="10">
    <source>
        <dbReference type="RefSeq" id="XP_018493222.1"/>
    </source>
</evidence>
<dbReference type="GO" id="GO:0005634">
    <property type="term" value="C:nucleus"/>
    <property type="evidence" value="ECO:0007669"/>
    <property type="project" value="UniProtKB-SubCell"/>
</dbReference>
<evidence type="ECO:0000256" key="2">
    <source>
        <dbReference type="ARBA" id="ARBA00023015"/>
    </source>
</evidence>
<protein>
    <submittedName>
        <fullName evidence="10">Ethylene-responsive transcription factor RAP2-12</fullName>
    </submittedName>
</protein>
<feature type="region of interest" description="Disordered" evidence="7">
    <location>
        <begin position="31"/>
        <end position="51"/>
    </location>
</feature>
<evidence type="ECO:0000256" key="6">
    <source>
        <dbReference type="ARBA" id="ARBA00024343"/>
    </source>
</evidence>
<name>A0A6J0P8B0_RAPSA</name>
<dbReference type="RefSeq" id="XP_018493222.1">
    <property type="nucleotide sequence ID" value="XM_018637720.2"/>
</dbReference>
<keyword evidence="9" id="KW-1185">Reference proteome</keyword>
<keyword evidence="2" id="KW-0805">Transcription regulation</keyword>
<accession>A0A6J0P8B0</accession>
<dbReference type="InterPro" id="IPR016177">
    <property type="entry name" value="DNA-bd_dom_sf"/>
</dbReference>
<reference evidence="9" key="1">
    <citation type="journal article" date="2019" name="Database">
        <title>The radish genome database (RadishGD): an integrated information resource for radish genomics.</title>
        <authorList>
            <person name="Yu H.J."/>
            <person name="Baek S."/>
            <person name="Lee Y.J."/>
            <person name="Cho A."/>
            <person name="Mun J.H."/>
        </authorList>
    </citation>
    <scope>NUCLEOTIDE SEQUENCE [LARGE SCALE GENOMIC DNA]</scope>
    <source>
        <strain evidence="9">cv. WK10039</strain>
    </source>
</reference>
<sequence length="328" mass="36020">MCGGAIISDFIPSPRSRRVTSEFIWPDLKKKKKNAKGLKKSLEKRSSHSDLDDEFEADFQRFKDDSSVDVFDDVFADVKPFVFTATPNAAVYSAAAASGKKVADSNGQAAKRKRKSQYRGIRQRPWGKWAAEIRDPKEGSRIWLGTFSTAEEAARAYDAAARRIRGSKAKVNFPVETLTVSHKPVATLNPNPASVQNFDNMCFMEDTQQGNNNNNNQFALTNSIGAGGGNGYHQYFSSDQGSNSFGWSDQAPITPEISSALISNNNSALFVEDANPAKKLKSMDFEAPQWDSSLDFLSGDAVVTEENGANPMELWSIDEIESMIGGVF</sequence>
<dbReference type="KEGG" id="rsz:108863328"/>
<dbReference type="PROSITE" id="PS51032">
    <property type="entry name" value="AP2_ERF"/>
    <property type="match status" value="1"/>
</dbReference>
<evidence type="ECO:0000256" key="3">
    <source>
        <dbReference type="ARBA" id="ARBA00023125"/>
    </source>
</evidence>
<gene>
    <name evidence="10" type="primary">LOC108863328</name>
</gene>
<dbReference type="InterPro" id="IPR001471">
    <property type="entry name" value="AP2/ERF_dom"/>
</dbReference>
<dbReference type="OrthoDB" id="668733at2759"/>
<dbReference type="GO" id="GO:0009873">
    <property type="term" value="P:ethylene-activated signaling pathway"/>
    <property type="evidence" value="ECO:0007669"/>
    <property type="project" value="InterPro"/>
</dbReference>
<keyword evidence="4" id="KW-0804">Transcription</keyword>
<evidence type="ECO:0000313" key="9">
    <source>
        <dbReference type="Proteomes" id="UP000504610"/>
    </source>
</evidence>
<evidence type="ECO:0000256" key="1">
    <source>
        <dbReference type="ARBA" id="ARBA00004123"/>
    </source>
</evidence>
<dbReference type="Gene3D" id="3.30.730.10">
    <property type="entry name" value="AP2/ERF domain"/>
    <property type="match status" value="1"/>
</dbReference>
<dbReference type="Proteomes" id="UP000504610">
    <property type="component" value="Chromosome 5"/>
</dbReference>
<dbReference type="GeneID" id="108863328"/>
<feature type="domain" description="AP2/ERF" evidence="8">
    <location>
        <begin position="117"/>
        <end position="174"/>
    </location>
</feature>
<keyword evidence="5" id="KW-0539">Nucleus</keyword>
<dbReference type="PANTHER" id="PTHR31190:SF480">
    <property type="entry name" value="ETHYLENE-RESPONSIVE TRANSCRIPTION FACTOR RAP2-12"/>
    <property type="match status" value="1"/>
</dbReference>
<organism evidence="9 10">
    <name type="scientific">Raphanus sativus</name>
    <name type="common">Radish</name>
    <name type="synonym">Raphanus raphanistrum var. sativus</name>
    <dbReference type="NCBI Taxonomy" id="3726"/>
    <lineage>
        <taxon>Eukaryota</taxon>
        <taxon>Viridiplantae</taxon>
        <taxon>Streptophyta</taxon>
        <taxon>Embryophyta</taxon>
        <taxon>Tracheophyta</taxon>
        <taxon>Spermatophyta</taxon>
        <taxon>Magnoliopsida</taxon>
        <taxon>eudicotyledons</taxon>
        <taxon>Gunneridae</taxon>
        <taxon>Pentapetalae</taxon>
        <taxon>rosids</taxon>
        <taxon>malvids</taxon>
        <taxon>Brassicales</taxon>
        <taxon>Brassicaceae</taxon>
        <taxon>Brassiceae</taxon>
        <taxon>Raphanus</taxon>
    </lineage>
</organism>
<comment type="similarity">
    <text evidence="6">Belongs to the AP2/ERF transcription factor family. ERF subfamily.</text>
</comment>
<dbReference type="GO" id="GO:0003700">
    <property type="term" value="F:DNA-binding transcription factor activity"/>
    <property type="evidence" value="ECO:0007669"/>
    <property type="project" value="InterPro"/>
</dbReference>
<dbReference type="AlphaFoldDB" id="A0A6J0P8B0"/>
<reference evidence="10" key="2">
    <citation type="submission" date="2025-08" db="UniProtKB">
        <authorList>
            <consortium name="RefSeq"/>
        </authorList>
    </citation>
    <scope>IDENTIFICATION</scope>
    <source>
        <tissue evidence="10">Leaf</tissue>
    </source>
</reference>
<evidence type="ECO:0000256" key="4">
    <source>
        <dbReference type="ARBA" id="ARBA00023163"/>
    </source>
</evidence>
<feature type="compositionally biased region" description="Basic and acidic residues" evidence="7">
    <location>
        <begin position="40"/>
        <end position="50"/>
    </location>
</feature>
<dbReference type="SUPFAM" id="SSF54171">
    <property type="entry name" value="DNA-binding domain"/>
    <property type="match status" value="1"/>
</dbReference>
<comment type="subcellular location">
    <subcellularLocation>
        <location evidence="1">Nucleus</location>
    </subcellularLocation>
</comment>
<dbReference type="Pfam" id="PF00847">
    <property type="entry name" value="AP2"/>
    <property type="match status" value="1"/>
</dbReference>
<dbReference type="CDD" id="cd00018">
    <property type="entry name" value="AP2"/>
    <property type="match status" value="1"/>
</dbReference>
<dbReference type="SMART" id="SM00380">
    <property type="entry name" value="AP2"/>
    <property type="match status" value="1"/>
</dbReference>
<dbReference type="PRINTS" id="PR00367">
    <property type="entry name" value="ETHRSPELEMNT"/>
</dbReference>
<evidence type="ECO:0000259" key="8">
    <source>
        <dbReference type="PROSITE" id="PS51032"/>
    </source>
</evidence>